<organism evidence="2 3">
    <name type="scientific">Folsomia candida</name>
    <name type="common">Springtail</name>
    <dbReference type="NCBI Taxonomy" id="158441"/>
    <lineage>
        <taxon>Eukaryota</taxon>
        <taxon>Metazoa</taxon>
        <taxon>Ecdysozoa</taxon>
        <taxon>Arthropoda</taxon>
        <taxon>Hexapoda</taxon>
        <taxon>Collembola</taxon>
        <taxon>Entomobryomorpha</taxon>
        <taxon>Isotomoidea</taxon>
        <taxon>Isotomidae</taxon>
        <taxon>Proisotominae</taxon>
        <taxon>Folsomia</taxon>
    </lineage>
</organism>
<comment type="caution">
    <text evidence="2">The sequence shown here is derived from an EMBL/GenBank/DDBJ whole genome shotgun (WGS) entry which is preliminary data.</text>
</comment>
<dbReference type="PROSITE" id="PS50005">
    <property type="entry name" value="TPR"/>
    <property type="match status" value="1"/>
</dbReference>
<accession>A0A226EIW7</accession>
<reference evidence="2 3" key="1">
    <citation type="submission" date="2015-12" db="EMBL/GenBank/DDBJ databases">
        <title>The genome of Folsomia candida.</title>
        <authorList>
            <person name="Faddeeva A."/>
            <person name="Derks M.F."/>
            <person name="Anvar Y."/>
            <person name="Smit S."/>
            <person name="Van Straalen N."/>
            <person name="Roelofs D."/>
        </authorList>
    </citation>
    <scope>NUCLEOTIDE SEQUENCE [LARGE SCALE GENOMIC DNA]</scope>
    <source>
        <strain evidence="2 3">VU population</strain>
        <tissue evidence="2">Whole body</tissue>
    </source>
</reference>
<dbReference type="SUPFAM" id="SSF48452">
    <property type="entry name" value="TPR-like"/>
    <property type="match status" value="1"/>
</dbReference>
<protein>
    <submittedName>
        <fullName evidence="2">Uncharacterized protein</fullName>
    </submittedName>
</protein>
<keyword evidence="1" id="KW-0802">TPR repeat</keyword>
<name>A0A226EIW7_FOLCA</name>
<evidence type="ECO:0000313" key="3">
    <source>
        <dbReference type="Proteomes" id="UP000198287"/>
    </source>
</evidence>
<dbReference type="AlphaFoldDB" id="A0A226EIW7"/>
<dbReference type="Gene3D" id="1.25.40.10">
    <property type="entry name" value="Tetratricopeptide repeat domain"/>
    <property type="match status" value="1"/>
</dbReference>
<dbReference type="Proteomes" id="UP000198287">
    <property type="component" value="Unassembled WGS sequence"/>
</dbReference>
<gene>
    <name evidence="2" type="ORF">Fcan01_07048</name>
</gene>
<dbReference type="InterPro" id="IPR019734">
    <property type="entry name" value="TPR_rpt"/>
</dbReference>
<feature type="repeat" description="TPR" evidence="1">
    <location>
        <begin position="363"/>
        <end position="396"/>
    </location>
</feature>
<sequence>MGSLNTIEDLKTRESFHKWFSEIEDTLFEDLLSSQVESDEENDDDEIPISLKQRIERVKKYISHSSDSDILLELAEDTRQNSNFVTEHNPLEAFATLGSIAFFTSYVHRNASPHAISPHLQEVTNFVQKYKDLQSAKQEYIDGMETVLDALIEFCQLSDSSTIPLRARVVQVTPCKENETNATIFGIKLHFLQGFPNPIFPKISQTLAQILSIDTTNSEWNLLEYNVNKNFRVYTMLAQEEYRKPKFAELTDEMLALEAASQKSQLGQDPRLLLAKCQFLCDFLICNGPSDLNFADMEFDTHSKIVEFIKTSSETITQDHPSFVRANFSFAEIFATELPITRQDRDYAKSLLMKSLEGNPTSSKIHHKMGLFLIKGRQFFEAETYIKRAIELDPHSPEAYHSLVKLLLRDPKMNKDKLESFFNISFPEVGKLLGLEQESILSFWKGCYLFKSGESEPAINVWTETILEFYAEKPELDLESVLPFNTLSKVSKNFLWTKSNLTLEAIAAAVKTVGSQEKTKRRVVFHRLQDLVSDAMKG</sequence>
<evidence type="ECO:0000313" key="2">
    <source>
        <dbReference type="EMBL" id="OXA57635.1"/>
    </source>
</evidence>
<evidence type="ECO:0000256" key="1">
    <source>
        <dbReference type="PROSITE-ProRule" id="PRU00339"/>
    </source>
</evidence>
<dbReference type="InterPro" id="IPR011990">
    <property type="entry name" value="TPR-like_helical_dom_sf"/>
</dbReference>
<proteinExistence type="predicted"/>
<dbReference type="EMBL" id="LNIX01000003">
    <property type="protein sequence ID" value="OXA57635.1"/>
    <property type="molecule type" value="Genomic_DNA"/>
</dbReference>
<keyword evidence="3" id="KW-1185">Reference proteome</keyword>